<gene>
    <name evidence="1" type="ORF">C5T88_00115</name>
</gene>
<accession>A0A2S0NJ04</accession>
<sequence length="184" mass="21174">MNVFNKEIDNLNENIIKQQFLAAISLKNGTLFINQTKLQNINNIRIINVLKDVRINEVLNNLYQNKTIVFENNQAKFNQIKPSLLQATPGFSREDHWYWFGYTKWFFDDILTKNIAHTITGSTYNTITADLEKLVPELGSWVSSKLGWTIMTNGGSKYLKSVDAGNNGIWFSTFWGVQYGPWGQ</sequence>
<dbReference type="EMBL" id="CP027019">
    <property type="protein sequence ID" value="AVP48998.1"/>
    <property type="molecule type" value="Genomic_DNA"/>
</dbReference>
<proteinExistence type="predicted"/>
<evidence type="ECO:0000313" key="2">
    <source>
        <dbReference type="Proteomes" id="UP000239250"/>
    </source>
</evidence>
<name>A0A2S0NJ04_9MOLU</name>
<protein>
    <submittedName>
        <fullName evidence="1">Uncharacterized protein</fullName>
    </submittedName>
</protein>
<organism evidence="1 2">
    <name type="scientific">Williamsoniiplasma luminosum</name>
    <dbReference type="NCBI Taxonomy" id="214888"/>
    <lineage>
        <taxon>Bacteria</taxon>
        <taxon>Bacillati</taxon>
        <taxon>Mycoplasmatota</taxon>
        <taxon>Mollicutes</taxon>
        <taxon>Entomoplasmatales</taxon>
        <taxon>Williamsoniiplasma</taxon>
    </lineage>
</organism>
<dbReference type="AlphaFoldDB" id="A0A2S0NJ04"/>
<reference evidence="2" key="1">
    <citation type="submission" date="2018-02" db="EMBL/GenBank/DDBJ databases">
        <title>Firefly genomes illuminate parallel origins of bioluminescence in beetles.</title>
        <authorList>
            <person name="Fallon T.R."/>
            <person name="Lower S.E.S."/>
            <person name="Behringer M."/>
            <person name="Weng J.-K."/>
        </authorList>
    </citation>
    <scope>NUCLEOTIDE SEQUENCE [LARGE SCALE GENOMIC DNA]</scope>
</reference>
<dbReference type="RefSeq" id="WP_303662344.1">
    <property type="nucleotide sequence ID" value="NZ_CP027019.1"/>
</dbReference>
<evidence type="ECO:0000313" key="1">
    <source>
        <dbReference type="EMBL" id="AVP48998.1"/>
    </source>
</evidence>
<dbReference type="Proteomes" id="UP000239250">
    <property type="component" value="Chromosome"/>
</dbReference>